<feature type="transmembrane region" description="Helical" evidence="9">
    <location>
        <begin position="562"/>
        <end position="583"/>
    </location>
</feature>
<comment type="caution">
    <text evidence="12">The sequence shown here is derived from an EMBL/GenBank/DDBJ whole genome shotgun (WGS) entry which is preliminary data.</text>
</comment>
<organism evidence="12 14">
    <name type="scientific">Coprinopsis cinerea (strain Okayama-7 / 130 / ATCC MYA-4618 / FGSC 9003)</name>
    <name type="common">Inky cap fungus</name>
    <name type="synonym">Hormographiella aspergillata</name>
    <dbReference type="NCBI Taxonomy" id="240176"/>
    <lineage>
        <taxon>Eukaryota</taxon>
        <taxon>Fungi</taxon>
        <taxon>Dikarya</taxon>
        <taxon>Basidiomycota</taxon>
        <taxon>Agaricomycotina</taxon>
        <taxon>Agaricomycetes</taxon>
        <taxon>Agaricomycetidae</taxon>
        <taxon>Agaricales</taxon>
        <taxon>Agaricineae</taxon>
        <taxon>Psathyrellaceae</taxon>
        <taxon>Coprinopsis</taxon>
    </lineage>
</organism>
<name>A8PDC2_COPC7</name>
<accession>A8PDC2</accession>
<feature type="region of interest" description="Disordered" evidence="8">
    <location>
        <begin position="471"/>
        <end position="498"/>
    </location>
</feature>
<dbReference type="Gene3D" id="3.40.50.300">
    <property type="entry name" value="P-loop containing nucleotide triphosphate hydrolases"/>
    <property type="match status" value="2"/>
</dbReference>
<dbReference type="InterPro" id="IPR017871">
    <property type="entry name" value="ABC_transporter-like_CS"/>
</dbReference>
<feature type="compositionally biased region" description="Basic and acidic residues" evidence="8">
    <location>
        <begin position="387"/>
        <end position="402"/>
    </location>
</feature>
<evidence type="ECO:0000256" key="7">
    <source>
        <dbReference type="ARBA" id="ARBA00023136"/>
    </source>
</evidence>
<evidence type="ECO:0000256" key="3">
    <source>
        <dbReference type="ARBA" id="ARBA00022692"/>
    </source>
</evidence>
<feature type="transmembrane region" description="Helical" evidence="9">
    <location>
        <begin position="636"/>
        <end position="660"/>
    </location>
</feature>
<evidence type="ECO:0000256" key="1">
    <source>
        <dbReference type="ARBA" id="ARBA00004141"/>
    </source>
</evidence>
<dbReference type="Gene3D" id="1.20.1560.10">
    <property type="entry name" value="ABC transporter type 1, transmembrane domain"/>
    <property type="match status" value="1"/>
</dbReference>
<keyword evidence="7 9" id="KW-0472">Membrane</keyword>
<dbReference type="OrthoDB" id="6500128at2759"/>
<dbReference type="InterPro" id="IPR027417">
    <property type="entry name" value="P-loop_NTPase"/>
</dbReference>
<feature type="compositionally biased region" description="Basic and acidic residues" evidence="8">
    <location>
        <begin position="479"/>
        <end position="489"/>
    </location>
</feature>
<evidence type="ECO:0000256" key="2">
    <source>
        <dbReference type="ARBA" id="ARBA00022448"/>
    </source>
</evidence>
<dbReference type="GO" id="GO:0005737">
    <property type="term" value="C:cytoplasm"/>
    <property type="evidence" value="ECO:0007669"/>
    <property type="project" value="UniProtKB-ARBA"/>
</dbReference>
<feature type="compositionally biased region" description="Gly residues" evidence="8">
    <location>
        <begin position="333"/>
        <end position="349"/>
    </location>
</feature>
<dbReference type="VEuPathDB" id="FungiDB:CC1G_09456"/>
<dbReference type="GO" id="GO:0016887">
    <property type="term" value="F:ATP hydrolysis activity"/>
    <property type="evidence" value="ECO:0007669"/>
    <property type="project" value="InterPro"/>
</dbReference>
<feature type="compositionally biased region" description="Polar residues" evidence="8">
    <location>
        <begin position="200"/>
        <end position="226"/>
    </location>
</feature>
<dbReference type="InterPro" id="IPR039421">
    <property type="entry name" value="Type_1_exporter"/>
</dbReference>
<protein>
    <submittedName>
        <fullName evidence="12">p-glycoprotein</fullName>
    </submittedName>
</protein>
<dbReference type="Proteomes" id="UP000001861">
    <property type="component" value="Unassembled WGS sequence"/>
</dbReference>
<dbReference type="KEGG" id="cci:CC1G_09456"/>
<dbReference type="HOGENOM" id="CLU_000604_17_2_1"/>
<evidence type="ECO:0000313" key="14">
    <source>
        <dbReference type="Proteomes" id="UP000001861"/>
    </source>
</evidence>
<dbReference type="EMBL" id="AACS02000006">
    <property type="protein sequence ID" value="EFI27578.1"/>
    <property type="molecule type" value="Genomic_DNA"/>
</dbReference>
<keyword evidence="6 9" id="KW-1133">Transmembrane helix</keyword>
<feature type="region of interest" description="Disordered" evidence="8">
    <location>
        <begin position="273"/>
        <end position="307"/>
    </location>
</feature>
<dbReference type="InterPro" id="IPR036640">
    <property type="entry name" value="ABC1_TM_sf"/>
</dbReference>
<dbReference type="SUPFAM" id="SSF90123">
    <property type="entry name" value="ABC transporter transmembrane region"/>
    <property type="match status" value="1"/>
</dbReference>
<evidence type="ECO:0000259" key="11">
    <source>
        <dbReference type="PROSITE" id="PS50929"/>
    </source>
</evidence>
<dbReference type="InterPro" id="IPR003593">
    <property type="entry name" value="AAA+_ATPase"/>
</dbReference>
<dbReference type="CDD" id="cd18578">
    <property type="entry name" value="ABC_6TM_Pgp_ABCB1_D2_like"/>
    <property type="match status" value="1"/>
</dbReference>
<dbReference type="AlphaFoldDB" id="A8PDC2"/>
<feature type="compositionally biased region" description="Low complexity" evidence="8">
    <location>
        <begin position="372"/>
        <end position="386"/>
    </location>
</feature>
<dbReference type="SUPFAM" id="SSF52540">
    <property type="entry name" value="P-loop containing nucleoside triphosphate hydrolases"/>
    <property type="match status" value="2"/>
</dbReference>
<feature type="domain" description="ABC transporter" evidence="10">
    <location>
        <begin position="843"/>
        <end position="1110"/>
    </location>
</feature>
<dbReference type="GeneID" id="6017218"/>
<dbReference type="RefSeq" id="XP_002911072.1">
    <property type="nucleotide sequence ID" value="XM_002911026.1"/>
</dbReference>
<feature type="transmembrane region" description="Helical" evidence="9">
    <location>
        <begin position="519"/>
        <end position="542"/>
    </location>
</feature>
<dbReference type="FunFam" id="3.40.50.300:FF:000604">
    <property type="entry name" value="ABC transporter B family member 28"/>
    <property type="match status" value="1"/>
</dbReference>
<proteinExistence type="predicted"/>
<feature type="compositionally biased region" description="Acidic residues" evidence="8">
    <location>
        <begin position="403"/>
        <end position="415"/>
    </location>
</feature>
<feature type="domain" description="ABC transmembrane type-1" evidence="11">
    <location>
        <begin position="522"/>
        <end position="783"/>
    </location>
</feature>
<feature type="region of interest" description="Disordered" evidence="8">
    <location>
        <begin position="115"/>
        <end position="134"/>
    </location>
</feature>
<feature type="transmembrane region" description="Helical" evidence="9">
    <location>
        <begin position="750"/>
        <end position="773"/>
    </location>
</feature>
<evidence type="ECO:0000256" key="5">
    <source>
        <dbReference type="ARBA" id="ARBA00022840"/>
    </source>
</evidence>
<dbReference type="KEGG" id="cci:CC1G_15614"/>
<dbReference type="VEuPathDB" id="FungiDB:CC1G_15614"/>
<dbReference type="InterPro" id="IPR003439">
    <property type="entry name" value="ABC_transporter-like_ATP-bd"/>
</dbReference>
<keyword evidence="2" id="KW-0813">Transport</keyword>
<gene>
    <name evidence="12" type="ORF">CC1G_09456</name>
    <name evidence="13" type="ORF">CC1G_15614</name>
</gene>
<feature type="region of interest" description="Disordered" evidence="8">
    <location>
        <begin position="192"/>
        <end position="239"/>
    </location>
</feature>
<keyword evidence="3 9" id="KW-0812">Transmembrane</keyword>
<dbReference type="Pfam" id="PF00664">
    <property type="entry name" value="ABC_membrane"/>
    <property type="match status" value="1"/>
</dbReference>
<dbReference type="GeneID" id="9378577"/>
<evidence type="ECO:0000256" key="4">
    <source>
        <dbReference type="ARBA" id="ARBA00022741"/>
    </source>
</evidence>
<feature type="compositionally biased region" description="Basic and acidic residues" evidence="8">
    <location>
        <begin position="275"/>
        <end position="288"/>
    </location>
</feature>
<evidence type="ECO:0000259" key="10">
    <source>
        <dbReference type="PROSITE" id="PS50893"/>
    </source>
</evidence>
<dbReference type="PANTHER" id="PTHR43394:SF1">
    <property type="entry name" value="ATP-BINDING CASSETTE SUB-FAMILY B MEMBER 10, MITOCHONDRIAL"/>
    <property type="match status" value="1"/>
</dbReference>
<evidence type="ECO:0000256" key="9">
    <source>
        <dbReference type="SAM" id="Phobius"/>
    </source>
</evidence>
<keyword evidence="4" id="KW-0547">Nucleotide-binding</keyword>
<reference evidence="12" key="1">
    <citation type="submission" date="2003-07" db="EMBL/GenBank/DDBJ databases">
        <authorList>
            <person name="Birren B."/>
            <person name="Nusbaum C."/>
            <person name="Abebe A."/>
            <person name="Abouelleil A."/>
            <person name="Adekoya E."/>
            <person name="Ait-zahra M."/>
            <person name="Allen N."/>
            <person name="Allen T."/>
            <person name="An P."/>
            <person name="Anderson M."/>
            <person name="Anderson S."/>
            <person name="Arachchi H."/>
            <person name="Armbruster J."/>
            <person name="Bachantsang P."/>
            <person name="Baldwin J."/>
            <person name="Barry A."/>
            <person name="Bayul T."/>
            <person name="Blitshsteyn B."/>
            <person name="Bloom T."/>
            <person name="Blye J."/>
            <person name="Boguslavskiy L."/>
            <person name="Borowsky M."/>
            <person name="Boukhgalter B."/>
            <person name="Brunache A."/>
            <person name="Butler J."/>
            <person name="Calixte N."/>
            <person name="Calvo S."/>
            <person name="Camarata J."/>
            <person name="Campo K."/>
            <person name="Chang J."/>
            <person name="Cheshatsang Y."/>
            <person name="Citroen M."/>
            <person name="Collymore A."/>
            <person name="Considine T."/>
            <person name="Cook A."/>
            <person name="Cooke P."/>
            <person name="Corum B."/>
            <person name="Cuomo C."/>
            <person name="David R."/>
            <person name="Dawoe T."/>
            <person name="Degray S."/>
            <person name="Dodge S."/>
            <person name="Dooley K."/>
            <person name="Dorje P."/>
            <person name="Dorjee K."/>
            <person name="Dorris L."/>
            <person name="Duffey N."/>
            <person name="Dupes A."/>
            <person name="Elkins T."/>
            <person name="Engels R."/>
            <person name="Erickson J."/>
            <person name="Farina A."/>
            <person name="Faro S."/>
            <person name="Ferreira P."/>
            <person name="Fischer H."/>
            <person name="Fitzgerald M."/>
            <person name="Foley K."/>
            <person name="Gage D."/>
            <person name="Galagan J."/>
            <person name="Gearin G."/>
            <person name="Gnerre S."/>
            <person name="Gnirke A."/>
            <person name="Goyette A."/>
            <person name="Graham J."/>
            <person name="Grandbois E."/>
            <person name="Gyaltsen K."/>
            <person name="Hafez N."/>
            <person name="Hagopian D."/>
            <person name="Hagos B."/>
            <person name="Hall J."/>
            <person name="Hatcher B."/>
            <person name="Heller A."/>
            <person name="Higgins H."/>
            <person name="Honan T."/>
            <person name="Horn A."/>
            <person name="Houde N."/>
            <person name="Hughes L."/>
            <person name="Hulme W."/>
            <person name="Husby E."/>
            <person name="Iliev I."/>
            <person name="Jaffe D."/>
            <person name="Jones C."/>
            <person name="Kamal M."/>
            <person name="Kamat A."/>
            <person name="Kamvysselis M."/>
            <person name="Karlsson E."/>
            <person name="Kells C."/>
            <person name="Kieu A."/>
            <person name="Kisner P."/>
            <person name="Kodira C."/>
            <person name="Kulbokas E."/>
            <person name="Labutti K."/>
            <person name="Lama D."/>
            <person name="Landers T."/>
            <person name="Leger J."/>
            <person name="Levine S."/>
            <person name="Lewis D."/>
            <person name="Lewis T."/>
            <person name="Lindblad-toh K."/>
            <person name="Liu X."/>
            <person name="Lokyitsang T."/>
            <person name="Lokyitsang Y."/>
            <person name="Lucien O."/>
            <person name="Lui A."/>
            <person name="Ma L.J."/>
            <person name="Mabbitt R."/>
            <person name="Macdonald J."/>
            <person name="Maclean C."/>
            <person name="Major J."/>
            <person name="Manning J."/>
            <person name="Marabella R."/>
            <person name="Maru K."/>
            <person name="Matthews C."/>
            <person name="Mauceli E."/>
            <person name="Mccarthy M."/>
            <person name="Mcdonough S."/>
            <person name="Mcghee T."/>
            <person name="Meldrim J."/>
            <person name="Meneus L."/>
            <person name="Mesirov J."/>
            <person name="Mihalev A."/>
            <person name="Mihova T."/>
            <person name="Mikkelsen T."/>
            <person name="Mlenga V."/>
            <person name="Moru K."/>
            <person name="Mozes J."/>
            <person name="Mulrain L."/>
            <person name="Munson G."/>
            <person name="Naylor J."/>
            <person name="Newes C."/>
            <person name="Nguyen C."/>
            <person name="Nguyen N."/>
            <person name="Nguyen T."/>
            <person name="Nicol R."/>
            <person name="Nielsen C."/>
            <person name="Nizzari M."/>
            <person name="Norbu C."/>
            <person name="Norbu N."/>
            <person name="O'donnell P."/>
            <person name="Okoawo O."/>
            <person name="O'leary S."/>
            <person name="Omotosho B."/>
            <person name="O'neill K."/>
            <person name="Osman S."/>
            <person name="Parker S."/>
            <person name="Perrin D."/>
            <person name="Phunkhang P."/>
            <person name="Piqani B."/>
            <person name="Purcell S."/>
            <person name="Rachupka T."/>
            <person name="Ramasamy U."/>
            <person name="Rameau R."/>
            <person name="Ray V."/>
            <person name="Raymond C."/>
            <person name="Retta R."/>
            <person name="Richardson S."/>
            <person name="Rise C."/>
            <person name="Rodriguez J."/>
            <person name="Rogers J."/>
            <person name="Rogov P."/>
            <person name="Rutman M."/>
            <person name="Schupbach R."/>
            <person name="Seaman C."/>
            <person name="Settipalli S."/>
            <person name="Sharpe T."/>
            <person name="Sheridan J."/>
            <person name="Sherpa N."/>
            <person name="Shi J."/>
            <person name="Smirnov S."/>
            <person name="Smith C."/>
            <person name="Sougnez C."/>
            <person name="Spencer B."/>
            <person name="Stalker J."/>
            <person name="Stange-thomann N."/>
            <person name="Stavropoulos S."/>
            <person name="Stetson K."/>
            <person name="Stone C."/>
            <person name="Stone S."/>
            <person name="Stubbs M."/>
            <person name="Talamas J."/>
            <person name="Tchuinga P."/>
            <person name="Tenzing P."/>
            <person name="Tesfaye S."/>
            <person name="Theodore J."/>
            <person name="Thoulutsang Y."/>
            <person name="Topham K."/>
            <person name="Towey S."/>
            <person name="Tsamla T."/>
            <person name="Tsomo N."/>
            <person name="Vallee D."/>
            <person name="Vassiliev H."/>
            <person name="Venkataraman V."/>
            <person name="Vinson J."/>
            <person name="Vo A."/>
            <person name="Wade C."/>
            <person name="Wang S."/>
            <person name="Wangchuk T."/>
            <person name="Wangdi T."/>
            <person name="Whittaker C."/>
            <person name="Wilkinson J."/>
            <person name="Wu Y."/>
            <person name="Wyman D."/>
            <person name="Yadav S."/>
            <person name="Yang S."/>
            <person name="Yang X."/>
            <person name="Yeager S."/>
            <person name="Yee E."/>
            <person name="Young G."/>
            <person name="Zainoun J."/>
            <person name="Zembeck L."/>
            <person name="Zimmer A."/>
            <person name="Zody M."/>
            <person name="Lander E."/>
        </authorList>
    </citation>
    <scope>NUCLEOTIDE SEQUENCE</scope>
    <source>
        <strain evidence="12">Okayama7#130</strain>
    </source>
</reference>
<dbReference type="InterPro" id="IPR011527">
    <property type="entry name" value="ABC1_TM_dom"/>
</dbReference>
<dbReference type="GO" id="GO:0005524">
    <property type="term" value="F:ATP binding"/>
    <property type="evidence" value="ECO:0007669"/>
    <property type="project" value="UniProtKB-KW"/>
</dbReference>
<evidence type="ECO:0000313" key="12">
    <source>
        <dbReference type="EMBL" id="EAU81212.1"/>
    </source>
</evidence>
<dbReference type="PROSITE" id="PS50929">
    <property type="entry name" value="ABC_TM1F"/>
    <property type="match status" value="1"/>
</dbReference>
<evidence type="ECO:0000256" key="6">
    <source>
        <dbReference type="ARBA" id="ARBA00022989"/>
    </source>
</evidence>
<dbReference type="PROSITE" id="PS00211">
    <property type="entry name" value="ABC_TRANSPORTER_1"/>
    <property type="match status" value="1"/>
</dbReference>
<dbReference type="SMART" id="SM00382">
    <property type="entry name" value="AAA"/>
    <property type="match status" value="1"/>
</dbReference>
<feature type="region of interest" description="Disordered" evidence="8">
    <location>
        <begin position="333"/>
        <end position="458"/>
    </location>
</feature>
<sequence>MKHWRRNKTTIVITHDLSQIQKDDFVYVVKGGRVVEQGYRGDLERGYEPGVGVALGGESGYDVGLVDGGEGEDADADGRGEFKKMMQAQELMGGCLPEKELSPSSDDEAAAALFSDDEEDGEYGPGGEEDEDEGIVMGKDRTGTMKHQSLIRPLTLGNWMFDVVAELVGGQQHVSGNGNAAVGHAAAASSSSQFLHPHWHSSSGSRAASPRNSTQLGNHNRSSSQLFPHPHPHNRSSGQLFNYIRSSTQLYSSAYHRHQSSYPYPYPYGPSFYSHHKESSKDKGKDGKNPVGGAPRKRRPSSAFVEPVTPVVEESTHYAGGGGGGSVAVAGGAPGGGVGGGQGGGGGGVSPRKGKRFSLPFVPSTPTSTSFGSAASRMGKGAGAARGAEEDGRRRDQEHMDGVDEDEVDEEEEVFEKEKEAVKKSGGVARSGRERERVRPKGLARSATHLSGVEDKAEEVQVKKGRKALVDRLRRRRRDGAPHSEKPQGEEGEDAPFEEQPPPFWALIRKVIPSIPNKALLFFGLLVCILSGAMTPTFSFLLSRLLFEVSIGAQNVGIINTFGGIVLGIAALDGLFLGIKYFVMEVCGVAWVTELRKRAYSNLLKQDLAFFDYRPKHSPAKLVQVVVKDAEDSRNLVAVVVGQCVVVVTMLSVGLIWALVIGWELTLVGVAVAPVFATIMSVQTTLVGRCEVRNKRAREALAKAYYDGITNIRGIRALSLHRHFEMEFEKGVEVALKTGVRGAFVEGCTYGVASGLIYLAEALLFYVGAVLIVKERYDYLQMVEVLNLVVFTVTIGSQLMAFTEKIAKSVQATADLYTLVDLSTSTTAESRGFLKPAPLTGAIDLRNVTFAYPSRPDQPVLRNLNLSIRPGECVALVGASGCGKSTIAALLQRLYQPSSGSILLGGYDTQDMDITHLRSHLSVVSQHPHLFDASVHENIAYGGEGISMEDVERAARRAGAHEFVSGMEKGYETFLGEGGGLVSGGQAQRIQIARALARMEKNTQVQRGEGGVLVLDECTSALDPENQALVMDTIRDLVSSSRSGAGTALEYPHCDGEETPKMTTVMVTHKVQVMQMCDRIVVIGDGEVKEEGTFDELVRRKGVFASLASGGEWVSGE</sequence>
<dbReference type="eggNOG" id="KOG0055">
    <property type="taxonomic scope" value="Eukaryota"/>
</dbReference>
<evidence type="ECO:0000313" key="13">
    <source>
        <dbReference type="EMBL" id="EFI27578.1"/>
    </source>
</evidence>
<evidence type="ECO:0000256" key="8">
    <source>
        <dbReference type="SAM" id="MobiDB-lite"/>
    </source>
</evidence>
<dbReference type="GO" id="GO:0015421">
    <property type="term" value="F:ABC-type oligopeptide transporter activity"/>
    <property type="evidence" value="ECO:0007669"/>
    <property type="project" value="TreeGrafter"/>
</dbReference>
<dbReference type="GO" id="GO:0016020">
    <property type="term" value="C:membrane"/>
    <property type="evidence" value="ECO:0007669"/>
    <property type="project" value="UniProtKB-SubCell"/>
</dbReference>
<dbReference type="Pfam" id="PF00005">
    <property type="entry name" value="ABC_tran"/>
    <property type="match status" value="1"/>
</dbReference>
<comment type="subcellular location">
    <subcellularLocation>
        <location evidence="1">Membrane</location>
        <topology evidence="1">Multi-pass membrane protein</topology>
    </subcellularLocation>
</comment>
<dbReference type="InParanoid" id="A8PDC2"/>
<keyword evidence="5" id="KW-0067">ATP-binding</keyword>
<dbReference type="OMA" id="TSHYREC"/>
<reference evidence="12 14" key="2">
    <citation type="journal article" date="2010" name="Proc. Natl. Acad. Sci. U.S.A.">
        <title>Insights into evolution of multicellular fungi from the assembled chromosomes of the mushroom Coprinopsis cinerea (Coprinus cinereus).</title>
        <authorList>
            <person name="Stajich J.E."/>
            <person name="Wilke S.K."/>
            <person name="Ahren D."/>
            <person name="Au C.H."/>
            <person name="Birren B.W."/>
            <person name="Borodovsky M."/>
            <person name="Burns C."/>
            <person name="Canback B."/>
            <person name="Casselton L.A."/>
            <person name="Cheng C.K."/>
            <person name="Deng J."/>
            <person name="Dietrich F.S."/>
            <person name="Fargo D.C."/>
            <person name="Farman M.L."/>
            <person name="Gathman A.C."/>
            <person name="Goldberg J."/>
            <person name="Guigo R."/>
            <person name="Hoegger P.J."/>
            <person name="Hooker J.B."/>
            <person name="Huggins A."/>
            <person name="James T.Y."/>
            <person name="Kamada T."/>
            <person name="Kilaru S."/>
            <person name="Kodira C."/>
            <person name="Kues U."/>
            <person name="Kupfer D."/>
            <person name="Kwan H.S."/>
            <person name="Lomsadze A."/>
            <person name="Li W."/>
            <person name="Lilly W.W."/>
            <person name="Ma L.J."/>
            <person name="Mackey A.J."/>
            <person name="Manning G."/>
            <person name="Martin F."/>
            <person name="Muraguchi H."/>
            <person name="Natvig D.O."/>
            <person name="Palmerini H."/>
            <person name="Ramesh M.A."/>
            <person name="Rehmeyer C.J."/>
            <person name="Roe B.A."/>
            <person name="Shenoy N."/>
            <person name="Stanke M."/>
            <person name="Ter-Hovhannisyan V."/>
            <person name="Tunlid A."/>
            <person name="Velagapudi R."/>
            <person name="Vision T.J."/>
            <person name="Zeng Q."/>
            <person name="Zolan M.E."/>
            <person name="Pukkila P.J."/>
        </authorList>
    </citation>
    <scope>NUCLEOTIDE SEQUENCE [LARGE SCALE GENOMIC DNA]</scope>
    <source>
        <strain evidence="14">Okayama-7 / 130 / ATCC MYA-4618 / FGSC 9003</strain>
        <strain evidence="12">Okayama7#130</strain>
    </source>
</reference>
<keyword evidence="14" id="KW-1185">Reference proteome</keyword>
<dbReference type="EMBL" id="AACS02000006">
    <property type="protein sequence ID" value="EAU81212.1"/>
    <property type="molecule type" value="Genomic_DNA"/>
</dbReference>
<feature type="transmembrane region" description="Helical" evidence="9">
    <location>
        <begin position="666"/>
        <end position="688"/>
    </location>
</feature>
<dbReference type="RefSeq" id="XP_001840572.1">
    <property type="nucleotide sequence ID" value="XM_001840520.1"/>
</dbReference>
<dbReference type="PROSITE" id="PS50893">
    <property type="entry name" value="ABC_TRANSPORTER_2"/>
    <property type="match status" value="1"/>
</dbReference>
<dbReference type="PANTHER" id="PTHR43394">
    <property type="entry name" value="ATP-DEPENDENT PERMEASE MDL1, MITOCHONDRIAL"/>
    <property type="match status" value="1"/>
</dbReference>